<sequence>MKQPKAFILFLCLIFLPGCVYTAEPIFYNGAYYMVGDSACRNGRGINSTTIICYNEQGKSTGYRQAMTQQQLSMYMHQQQMQLAQQSMIQQQNIANQAIINQNNAILMQQANKNWRNINSNMGCGWGRQC</sequence>
<dbReference type="AlphaFoldDB" id="A0A1U9MD47"/>
<organism evidence="1 2">
    <name type="scientific">Bartonella apihabitans</name>
    <dbReference type="NCBI Taxonomy" id="2750929"/>
    <lineage>
        <taxon>Bacteria</taxon>
        <taxon>Pseudomonadati</taxon>
        <taxon>Pseudomonadota</taxon>
        <taxon>Alphaproteobacteria</taxon>
        <taxon>Hyphomicrobiales</taxon>
        <taxon>Bartonellaceae</taxon>
        <taxon>Bartonella</taxon>
    </lineage>
</organism>
<keyword evidence="2" id="KW-1185">Reference proteome</keyword>
<dbReference type="OrthoDB" id="6058962at2"/>
<reference evidence="1 2" key="1">
    <citation type="submission" date="2016-11" db="EMBL/GenBank/DDBJ databases">
        <title>Comparative genomics of Bartonella apis.</title>
        <authorList>
            <person name="Engel P."/>
        </authorList>
    </citation>
    <scope>NUCLEOTIDE SEQUENCE [LARGE SCALE GENOMIC DNA]</scope>
    <source>
        <strain evidence="1 2">BBC0178</strain>
    </source>
</reference>
<dbReference type="KEGG" id="bapa:BBC0178_020220"/>
<evidence type="ECO:0000313" key="1">
    <source>
        <dbReference type="EMBL" id="AQT43460.1"/>
    </source>
</evidence>
<name>A0A1U9MD47_9HYPH</name>
<protein>
    <submittedName>
        <fullName evidence="1">Uncharacterized protein</fullName>
    </submittedName>
</protein>
<dbReference type="RefSeq" id="WP_149867485.1">
    <property type="nucleotide sequence ID" value="NZ_CP015820.1"/>
</dbReference>
<dbReference type="EMBL" id="CP015820">
    <property type="protein sequence ID" value="AQT43460.1"/>
    <property type="molecule type" value="Genomic_DNA"/>
</dbReference>
<accession>A0A1U9MD47</accession>
<proteinExistence type="predicted"/>
<gene>
    <name evidence="1" type="ORF">BBC0178_020220</name>
</gene>
<dbReference type="Proteomes" id="UP000189660">
    <property type="component" value="Chromosome"/>
</dbReference>
<evidence type="ECO:0000313" key="2">
    <source>
        <dbReference type="Proteomes" id="UP000189660"/>
    </source>
</evidence>